<dbReference type="InterPro" id="IPR010982">
    <property type="entry name" value="Lambda_DNA-bd_dom_sf"/>
</dbReference>
<dbReference type="SUPFAM" id="SSF47413">
    <property type="entry name" value="lambda repressor-like DNA-binding domains"/>
    <property type="match status" value="1"/>
</dbReference>
<evidence type="ECO:0000313" key="3">
    <source>
        <dbReference type="Proteomes" id="UP000614996"/>
    </source>
</evidence>
<gene>
    <name evidence="2" type="ORF">NUM_32910</name>
</gene>
<organism evidence="2 3">
    <name type="scientific">Actinocatenispora comari</name>
    <dbReference type="NCBI Taxonomy" id="2807577"/>
    <lineage>
        <taxon>Bacteria</taxon>
        <taxon>Bacillati</taxon>
        <taxon>Actinomycetota</taxon>
        <taxon>Actinomycetes</taxon>
        <taxon>Micromonosporales</taxon>
        <taxon>Micromonosporaceae</taxon>
        <taxon>Actinocatenispora</taxon>
    </lineage>
</organism>
<evidence type="ECO:0000259" key="1">
    <source>
        <dbReference type="PROSITE" id="PS50943"/>
    </source>
</evidence>
<protein>
    <submittedName>
        <fullName evidence="2">Transcriptional regulator</fullName>
    </submittedName>
</protein>
<proteinExistence type="predicted"/>
<dbReference type="EMBL" id="BOPO01000055">
    <property type="protein sequence ID" value="GIL28037.1"/>
    <property type="molecule type" value="Genomic_DNA"/>
</dbReference>
<name>A0A8J4AF78_9ACTN</name>
<reference evidence="3" key="1">
    <citation type="journal article" date="2021" name="Int. J. Syst. Evol. Microbiol.">
        <title>Actinocatenispora comari sp. nov., an endophytic actinomycete isolated from aerial parts of Comarum salesowianum.</title>
        <authorList>
            <person name="Oyunbileg N."/>
            <person name="Iizaka Y."/>
            <person name="Hamada M."/>
            <person name="Davaapurev B.O."/>
            <person name="Fukumoto A."/>
            <person name="Tsetseg B."/>
            <person name="Kato F."/>
            <person name="Tamura T."/>
            <person name="Batkhuu J."/>
            <person name="Anzai Y."/>
        </authorList>
    </citation>
    <scope>NUCLEOTIDE SEQUENCE [LARGE SCALE GENOMIC DNA]</scope>
    <source>
        <strain evidence="3">NUM-2625</strain>
    </source>
</reference>
<accession>A0A8J4AF78</accession>
<comment type="caution">
    <text evidence="2">The sequence shown here is derived from an EMBL/GenBank/DDBJ whole genome shotgun (WGS) entry which is preliminary data.</text>
</comment>
<dbReference type="InterPro" id="IPR001387">
    <property type="entry name" value="Cro/C1-type_HTH"/>
</dbReference>
<dbReference type="PROSITE" id="PS50943">
    <property type="entry name" value="HTH_CROC1"/>
    <property type="match status" value="1"/>
</dbReference>
<dbReference type="AlphaFoldDB" id="A0A8J4AF78"/>
<keyword evidence="3" id="KW-1185">Reference proteome</keyword>
<dbReference type="SMART" id="SM00530">
    <property type="entry name" value="HTH_XRE"/>
    <property type="match status" value="1"/>
</dbReference>
<dbReference type="CDD" id="cd00093">
    <property type="entry name" value="HTH_XRE"/>
    <property type="match status" value="1"/>
</dbReference>
<evidence type="ECO:0000313" key="2">
    <source>
        <dbReference type="EMBL" id="GIL28037.1"/>
    </source>
</evidence>
<dbReference type="Proteomes" id="UP000614996">
    <property type="component" value="Unassembled WGS sequence"/>
</dbReference>
<feature type="domain" description="HTH cro/C1-type" evidence="1">
    <location>
        <begin position="39"/>
        <end position="94"/>
    </location>
</feature>
<dbReference type="Pfam" id="PF01381">
    <property type="entry name" value="HTH_3"/>
    <property type="match status" value="1"/>
</dbReference>
<dbReference type="Gene3D" id="1.10.260.40">
    <property type="entry name" value="lambda repressor-like DNA-binding domains"/>
    <property type="match status" value="1"/>
</dbReference>
<dbReference type="GO" id="GO:0003677">
    <property type="term" value="F:DNA binding"/>
    <property type="evidence" value="ECO:0007669"/>
    <property type="project" value="InterPro"/>
</dbReference>
<sequence>MARNWRDIRKQAVDTGQIDPQRVAQHFEQYRAEQLAYRLSELRKAHGLRQEDIAESMRVTQRRVSAVENGELSRTELGTVEAYIRALGGRVKVIAEFPDGELVTLD</sequence>
<dbReference type="RefSeq" id="WP_207125770.1">
    <property type="nucleotide sequence ID" value="NZ_BOPO01000055.1"/>
</dbReference>